<protein>
    <submittedName>
        <fullName evidence="7">Major facilitator superfamily MFS_1</fullName>
    </submittedName>
</protein>
<dbReference type="GO" id="GO:0016020">
    <property type="term" value="C:membrane"/>
    <property type="evidence" value="ECO:0007669"/>
    <property type="project" value="UniProtKB-SubCell"/>
</dbReference>
<dbReference type="KEGG" id="lby:Lbys_2122"/>
<feature type="transmembrane region" description="Helical" evidence="5">
    <location>
        <begin position="61"/>
        <end position="81"/>
    </location>
</feature>
<dbReference type="HOGENOM" id="CLU_035309_1_1_10"/>
<evidence type="ECO:0000313" key="8">
    <source>
        <dbReference type="Proteomes" id="UP000007435"/>
    </source>
</evidence>
<feature type="transmembrane region" description="Helical" evidence="5">
    <location>
        <begin position="218"/>
        <end position="237"/>
    </location>
</feature>
<feature type="transmembrane region" description="Helical" evidence="5">
    <location>
        <begin position="111"/>
        <end position="130"/>
    </location>
</feature>
<keyword evidence="2 5" id="KW-0812">Transmembrane</keyword>
<reference key="1">
    <citation type="submission" date="2010-11" db="EMBL/GenBank/DDBJ databases">
        <title>The complete genome of Leadbetterella byssophila DSM 17132.</title>
        <authorList>
            <consortium name="US DOE Joint Genome Institute (JGI-PGF)"/>
            <person name="Lucas S."/>
            <person name="Copeland A."/>
            <person name="Lapidus A."/>
            <person name="Glavina del Rio T."/>
            <person name="Dalin E."/>
            <person name="Tice H."/>
            <person name="Bruce D."/>
            <person name="Goodwin L."/>
            <person name="Pitluck S."/>
            <person name="Kyrpides N."/>
            <person name="Mavromatis K."/>
            <person name="Ivanova N."/>
            <person name="Teshima H."/>
            <person name="Brettin T."/>
            <person name="Detter J.C."/>
            <person name="Han C."/>
            <person name="Tapia R."/>
            <person name="Land M."/>
            <person name="Hauser L."/>
            <person name="Markowitz V."/>
            <person name="Cheng J.-F."/>
            <person name="Hugenholtz P."/>
            <person name="Woyke T."/>
            <person name="Wu D."/>
            <person name="Tindall B."/>
            <person name="Pomrenke H.G."/>
            <person name="Brambilla E."/>
            <person name="Klenk H.-P."/>
            <person name="Eisen J.A."/>
        </authorList>
    </citation>
    <scope>NUCLEOTIDE SEQUENCE [LARGE SCALE GENOMIC DNA]</scope>
    <source>
        <strain>DSM 17132</strain>
    </source>
</reference>
<dbReference type="OrthoDB" id="9809599at2"/>
<dbReference type="STRING" id="649349.Lbys_2122"/>
<keyword evidence="3 5" id="KW-1133">Transmembrane helix</keyword>
<dbReference type="PROSITE" id="PS50850">
    <property type="entry name" value="MFS"/>
    <property type="match status" value="1"/>
</dbReference>
<evidence type="ECO:0000256" key="2">
    <source>
        <dbReference type="ARBA" id="ARBA00022692"/>
    </source>
</evidence>
<name>E4RTU4_LEAB4</name>
<organism evidence="7 8">
    <name type="scientific">Leadbetterella byssophila (strain DSM 17132 / JCM 16389 / KACC 11308 / NBRC 106382 / 4M15)</name>
    <dbReference type="NCBI Taxonomy" id="649349"/>
    <lineage>
        <taxon>Bacteria</taxon>
        <taxon>Pseudomonadati</taxon>
        <taxon>Bacteroidota</taxon>
        <taxon>Cytophagia</taxon>
        <taxon>Cytophagales</taxon>
        <taxon>Leadbetterellaceae</taxon>
        <taxon>Leadbetterella</taxon>
    </lineage>
</organism>
<dbReference type="Pfam" id="PF07690">
    <property type="entry name" value="MFS_1"/>
    <property type="match status" value="1"/>
</dbReference>
<feature type="transmembrane region" description="Helical" evidence="5">
    <location>
        <begin position="371"/>
        <end position="391"/>
    </location>
</feature>
<keyword evidence="4 5" id="KW-0472">Membrane</keyword>
<feature type="transmembrane region" description="Helical" evidence="5">
    <location>
        <begin position="252"/>
        <end position="273"/>
    </location>
</feature>
<accession>E4RTU4</accession>
<dbReference type="SUPFAM" id="SSF103473">
    <property type="entry name" value="MFS general substrate transporter"/>
    <property type="match status" value="1"/>
</dbReference>
<evidence type="ECO:0000256" key="4">
    <source>
        <dbReference type="ARBA" id="ARBA00023136"/>
    </source>
</evidence>
<evidence type="ECO:0000256" key="1">
    <source>
        <dbReference type="ARBA" id="ARBA00004141"/>
    </source>
</evidence>
<dbReference type="RefSeq" id="WP_013408864.1">
    <property type="nucleotide sequence ID" value="NC_014655.1"/>
</dbReference>
<dbReference type="InterPro" id="IPR020846">
    <property type="entry name" value="MFS_dom"/>
</dbReference>
<feature type="transmembrane region" description="Helical" evidence="5">
    <location>
        <begin position="285"/>
        <end position="305"/>
    </location>
</feature>
<keyword evidence="8" id="KW-1185">Reference proteome</keyword>
<dbReference type="PANTHER" id="PTHR23514:SF13">
    <property type="entry name" value="INNER MEMBRANE PROTEIN YBJJ"/>
    <property type="match status" value="1"/>
</dbReference>
<dbReference type="EMBL" id="CP002305">
    <property type="protein sequence ID" value="ADQ17818.1"/>
    <property type="molecule type" value="Genomic_DNA"/>
</dbReference>
<dbReference type="InterPro" id="IPR051788">
    <property type="entry name" value="MFS_Transporter"/>
</dbReference>
<gene>
    <name evidence="7" type="ordered locus">Lbys_2122</name>
</gene>
<evidence type="ECO:0000256" key="5">
    <source>
        <dbReference type="SAM" id="Phobius"/>
    </source>
</evidence>
<dbReference type="GO" id="GO:0022857">
    <property type="term" value="F:transmembrane transporter activity"/>
    <property type="evidence" value="ECO:0007669"/>
    <property type="project" value="InterPro"/>
</dbReference>
<evidence type="ECO:0000256" key="3">
    <source>
        <dbReference type="ARBA" id="ARBA00022989"/>
    </source>
</evidence>
<feature type="transmembrane region" description="Helical" evidence="5">
    <location>
        <begin position="176"/>
        <end position="197"/>
    </location>
</feature>
<dbReference type="Gene3D" id="1.20.1250.20">
    <property type="entry name" value="MFS general substrate transporter like domains"/>
    <property type="match status" value="1"/>
</dbReference>
<feature type="transmembrane region" description="Helical" evidence="5">
    <location>
        <begin position="151"/>
        <end position="170"/>
    </location>
</feature>
<proteinExistence type="predicted"/>
<dbReference type="CDD" id="cd17393">
    <property type="entry name" value="MFS_MosC_like"/>
    <property type="match status" value="1"/>
</dbReference>
<comment type="subcellular location">
    <subcellularLocation>
        <location evidence="1">Membrane</location>
        <topology evidence="1">Multi-pass membrane protein</topology>
    </subcellularLocation>
</comment>
<evidence type="ECO:0000259" key="6">
    <source>
        <dbReference type="PROSITE" id="PS50850"/>
    </source>
</evidence>
<dbReference type="Proteomes" id="UP000007435">
    <property type="component" value="Chromosome"/>
</dbReference>
<sequence>MAINTSYSDVPALKIHSTKVRVRWAVSAFYFFQGLCFASWASRIPDIKAALALSDGAMGSILFALPAGQMCTMPISGYVVGKYGSKKVMHFALPLYSLAMVVLSLCTSSWQLAAALFLFGVTGNFCNISVNTQGVNAERMYHRPIMSSFHGAWSLAGFAGALIGLLMTGFDLNPTQHFAIISATAFIATYANVKFLVEDTGAKKQAVKEKRSFKPDPLILQLGIIGFFAMSVEGAMFDWSGVYFQDIVGAKGAWISLGYACFMLMMTSGRFLGDKIVAKVGKKRVMQMNGLIILLGFMLAVIFPYVPTAAIGFLLVGFGVSTNIPNVYSLVGQQNKISPSAALAAISSISYLGFLLGPPMIGYISELVNLRFSYAIIALYGIMISVMVTRLKVIK</sequence>
<dbReference type="InterPro" id="IPR011701">
    <property type="entry name" value="MFS"/>
</dbReference>
<dbReference type="InterPro" id="IPR036259">
    <property type="entry name" value="MFS_trans_sf"/>
</dbReference>
<dbReference type="AlphaFoldDB" id="E4RTU4"/>
<feature type="transmembrane region" description="Helical" evidence="5">
    <location>
        <begin position="311"/>
        <end position="331"/>
    </location>
</feature>
<feature type="transmembrane region" description="Helical" evidence="5">
    <location>
        <begin position="88"/>
        <end position="105"/>
    </location>
</feature>
<feature type="transmembrane region" description="Helical" evidence="5">
    <location>
        <begin position="343"/>
        <end position="365"/>
    </location>
</feature>
<dbReference type="PANTHER" id="PTHR23514">
    <property type="entry name" value="BYPASS OF STOP CODON PROTEIN 6"/>
    <property type="match status" value="1"/>
</dbReference>
<reference evidence="7 8" key="2">
    <citation type="journal article" date="2011" name="Stand. Genomic Sci.">
        <title>Complete genome sequence of Leadbetterella byssophila type strain (4M15).</title>
        <authorList>
            <person name="Abt B."/>
            <person name="Teshima H."/>
            <person name="Lucas S."/>
            <person name="Lapidus A."/>
            <person name="Del Rio T.G."/>
            <person name="Nolan M."/>
            <person name="Tice H."/>
            <person name="Cheng J.F."/>
            <person name="Pitluck S."/>
            <person name="Liolios K."/>
            <person name="Pagani I."/>
            <person name="Ivanova N."/>
            <person name="Mavromatis K."/>
            <person name="Pati A."/>
            <person name="Tapia R."/>
            <person name="Han C."/>
            <person name="Goodwin L."/>
            <person name="Chen A."/>
            <person name="Palaniappan K."/>
            <person name="Land M."/>
            <person name="Hauser L."/>
            <person name="Chang Y.J."/>
            <person name="Jeffries C.D."/>
            <person name="Rohde M."/>
            <person name="Goker M."/>
            <person name="Tindall B.J."/>
            <person name="Detter J.C."/>
            <person name="Woyke T."/>
            <person name="Bristow J."/>
            <person name="Eisen J.A."/>
            <person name="Markowitz V."/>
            <person name="Hugenholtz P."/>
            <person name="Klenk H.P."/>
            <person name="Kyrpides N.C."/>
        </authorList>
    </citation>
    <scope>NUCLEOTIDE SEQUENCE [LARGE SCALE GENOMIC DNA]</scope>
    <source>
        <strain evidence="8">DSM 17132 / JCM 16389 / KACC 11308 / NBRC 106382 / 4M15</strain>
    </source>
</reference>
<dbReference type="eggNOG" id="COG2814">
    <property type="taxonomic scope" value="Bacteria"/>
</dbReference>
<evidence type="ECO:0000313" key="7">
    <source>
        <dbReference type="EMBL" id="ADQ17818.1"/>
    </source>
</evidence>
<feature type="transmembrane region" description="Helical" evidence="5">
    <location>
        <begin position="22"/>
        <end position="41"/>
    </location>
</feature>
<feature type="domain" description="Major facilitator superfamily (MFS) profile" evidence="6">
    <location>
        <begin position="219"/>
        <end position="395"/>
    </location>
</feature>